<feature type="transmembrane region" description="Helical" evidence="7">
    <location>
        <begin position="85"/>
        <end position="108"/>
    </location>
</feature>
<protein>
    <submittedName>
        <fullName evidence="9">Cation:proton antiporter</fullName>
    </submittedName>
</protein>
<dbReference type="InterPro" id="IPR006153">
    <property type="entry name" value="Cation/H_exchanger_TM"/>
</dbReference>
<evidence type="ECO:0000256" key="2">
    <source>
        <dbReference type="ARBA" id="ARBA00005551"/>
    </source>
</evidence>
<evidence type="ECO:0000313" key="9">
    <source>
        <dbReference type="EMBL" id="MCA9380598.1"/>
    </source>
</evidence>
<dbReference type="GO" id="GO:0016020">
    <property type="term" value="C:membrane"/>
    <property type="evidence" value="ECO:0007669"/>
    <property type="project" value="UniProtKB-SubCell"/>
</dbReference>
<dbReference type="Proteomes" id="UP000745577">
    <property type="component" value="Unassembled WGS sequence"/>
</dbReference>
<feature type="transmembrane region" description="Helical" evidence="7">
    <location>
        <begin position="291"/>
        <end position="316"/>
    </location>
</feature>
<accession>A0A955L0Y9</accession>
<feature type="transmembrane region" description="Helical" evidence="7">
    <location>
        <begin position="267"/>
        <end position="285"/>
    </location>
</feature>
<keyword evidence="5 7" id="KW-1133">Transmembrane helix</keyword>
<dbReference type="EMBL" id="JAGQLL010000097">
    <property type="protein sequence ID" value="MCA9380598.1"/>
    <property type="molecule type" value="Genomic_DNA"/>
</dbReference>
<feature type="transmembrane region" description="Helical" evidence="7">
    <location>
        <begin position="235"/>
        <end position="255"/>
    </location>
</feature>
<feature type="transmembrane region" description="Helical" evidence="7">
    <location>
        <begin position="323"/>
        <end position="343"/>
    </location>
</feature>
<evidence type="ECO:0000256" key="5">
    <source>
        <dbReference type="ARBA" id="ARBA00022989"/>
    </source>
</evidence>
<comment type="similarity">
    <text evidence="2">Belongs to the monovalent cation:proton antiporter 2 (CPA2) transporter (TC 2.A.37) family.</text>
</comment>
<dbReference type="Pfam" id="PF02254">
    <property type="entry name" value="TrkA_N"/>
    <property type="match status" value="1"/>
</dbReference>
<evidence type="ECO:0000256" key="1">
    <source>
        <dbReference type="ARBA" id="ARBA00004141"/>
    </source>
</evidence>
<dbReference type="PANTHER" id="PTHR42751">
    <property type="entry name" value="SODIUM/HYDROGEN EXCHANGER FAMILY/TRKA DOMAIN PROTEIN"/>
    <property type="match status" value="1"/>
</dbReference>
<evidence type="ECO:0000256" key="7">
    <source>
        <dbReference type="SAM" id="Phobius"/>
    </source>
</evidence>
<dbReference type="InterPro" id="IPR003148">
    <property type="entry name" value="RCK_N"/>
</dbReference>
<dbReference type="Pfam" id="PF00999">
    <property type="entry name" value="Na_H_Exchanger"/>
    <property type="match status" value="1"/>
</dbReference>
<comment type="subcellular location">
    <subcellularLocation>
        <location evidence="1">Membrane</location>
        <topology evidence="1">Multi-pass membrane protein</topology>
    </subcellularLocation>
</comment>
<feature type="transmembrane region" description="Helical" evidence="7">
    <location>
        <begin position="30"/>
        <end position="47"/>
    </location>
</feature>
<feature type="transmembrane region" description="Helical" evidence="7">
    <location>
        <begin position="6"/>
        <end position="25"/>
    </location>
</feature>
<name>A0A955L0Y9_9BACT</name>
<proteinExistence type="inferred from homology"/>
<dbReference type="Gene3D" id="1.20.1530.20">
    <property type="match status" value="1"/>
</dbReference>
<feature type="transmembrane region" description="Helical" evidence="7">
    <location>
        <begin position="174"/>
        <end position="197"/>
    </location>
</feature>
<evidence type="ECO:0000256" key="3">
    <source>
        <dbReference type="ARBA" id="ARBA00022448"/>
    </source>
</evidence>
<dbReference type="PANTHER" id="PTHR42751:SF3">
    <property type="entry name" value="SODIUM_GLUTAMATE SYMPORTER"/>
    <property type="match status" value="1"/>
</dbReference>
<feature type="transmembrane region" description="Helical" evidence="7">
    <location>
        <begin position="53"/>
        <end position="73"/>
    </location>
</feature>
<keyword evidence="4 7" id="KW-0812">Transmembrane</keyword>
<dbReference type="GO" id="GO:1902600">
    <property type="term" value="P:proton transmembrane transport"/>
    <property type="evidence" value="ECO:0007669"/>
    <property type="project" value="InterPro"/>
</dbReference>
<feature type="transmembrane region" description="Helical" evidence="7">
    <location>
        <begin position="114"/>
        <end position="134"/>
    </location>
</feature>
<reference evidence="9" key="1">
    <citation type="submission" date="2020-04" db="EMBL/GenBank/DDBJ databases">
        <authorList>
            <person name="Zhang T."/>
        </authorList>
    </citation>
    <scope>NUCLEOTIDE SEQUENCE</scope>
    <source>
        <strain evidence="9">HKST-UBA15</strain>
    </source>
</reference>
<dbReference type="InterPro" id="IPR038770">
    <property type="entry name" value="Na+/solute_symporter_sf"/>
</dbReference>
<dbReference type="Gene3D" id="3.40.50.720">
    <property type="entry name" value="NAD(P)-binding Rossmann-like Domain"/>
    <property type="match status" value="1"/>
</dbReference>
<dbReference type="SUPFAM" id="SSF51735">
    <property type="entry name" value="NAD(P)-binding Rossmann-fold domains"/>
    <property type="match status" value="1"/>
</dbReference>
<evidence type="ECO:0000259" key="8">
    <source>
        <dbReference type="PROSITE" id="PS51201"/>
    </source>
</evidence>
<dbReference type="AlphaFoldDB" id="A0A955L0Y9"/>
<dbReference type="GO" id="GO:0015297">
    <property type="term" value="F:antiporter activity"/>
    <property type="evidence" value="ECO:0007669"/>
    <property type="project" value="InterPro"/>
</dbReference>
<evidence type="ECO:0000256" key="6">
    <source>
        <dbReference type="ARBA" id="ARBA00023136"/>
    </source>
</evidence>
<dbReference type="GO" id="GO:0006813">
    <property type="term" value="P:potassium ion transport"/>
    <property type="evidence" value="ECO:0007669"/>
    <property type="project" value="InterPro"/>
</dbReference>
<feature type="domain" description="RCK N-terminal" evidence="8">
    <location>
        <begin position="408"/>
        <end position="524"/>
    </location>
</feature>
<organism evidence="9 10">
    <name type="scientific">Candidatus Dojkabacteria bacterium</name>
    <dbReference type="NCBI Taxonomy" id="2099670"/>
    <lineage>
        <taxon>Bacteria</taxon>
        <taxon>Candidatus Dojkabacteria</taxon>
    </lineage>
</organism>
<feature type="transmembrane region" description="Helical" evidence="7">
    <location>
        <begin position="209"/>
        <end position="229"/>
    </location>
</feature>
<sequence length="564" mass="62168">MNEMFFQLSAIVVIAAIISILFRLIKQPTILAYIFTGVLITAFGLFPESNEEALHSLSKIGITLLLFMLGLEIQISELRSVGKTALITGIGQIVFTSAIGFVLCRLLGFSNLSALYASIALTFSSTIVVVKLLSDKKDINSLYGKISIGFLLVQDFFAIIALIILASISDINNSFSIVTVAEIFIKVLILFGTILYLSKSIFPKIVHKISNNQEILLLASIAWALGFAAFVSSPIIGFSVEIGGFLAGLALANSIESFQIVTKIKSIRDFFIMIFFVLLGMELQFSNLSEAMVPAILLSLFVLIGNPFIVMILLGILGYTKRVGFLSGLTVAQISEFSLIVIMLGNTIGHVPDRIVSIITLVGIITFTFSTYAIIKGNELFLKLEKILGIFERKNLNKIETLPSDELTNHVVLIGAHRVGTSFLKEMTSFKDRLTIIDFNPDVVEKFRKKGFNVIYGDIADVDIQDKAKIDKAKMIISSIPDLEDNILFLSKVNSFKPKPITIVVSRFLEDKKFLKQAGADYVVLPYDIIGKTLARTVSTDSFDLLTQTKKDIKQTLTSNLNSY</sequence>
<comment type="caution">
    <text evidence="9">The sequence shown here is derived from an EMBL/GenBank/DDBJ whole genome shotgun (WGS) entry which is preliminary data.</text>
</comment>
<feature type="transmembrane region" description="Helical" evidence="7">
    <location>
        <begin position="146"/>
        <end position="168"/>
    </location>
</feature>
<feature type="transmembrane region" description="Helical" evidence="7">
    <location>
        <begin position="355"/>
        <end position="375"/>
    </location>
</feature>
<dbReference type="PROSITE" id="PS51201">
    <property type="entry name" value="RCK_N"/>
    <property type="match status" value="1"/>
</dbReference>
<dbReference type="InterPro" id="IPR036291">
    <property type="entry name" value="NAD(P)-bd_dom_sf"/>
</dbReference>
<evidence type="ECO:0000256" key="4">
    <source>
        <dbReference type="ARBA" id="ARBA00022692"/>
    </source>
</evidence>
<reference evidence="9" key="2">
    <citation type="journal article" date="2021" name="Microbiome">
        <title>Successional dynamics and alternative stable states in a saline activated sludge microbial community over 9 years.</title>
        <authorList>
            <person name="Wang Y."/>
            <person name="Ye J."/>
            <person name="Ju F."/>
            <person name="Liu L."/>
            <person name="Boyd J.A."/>
            <person name="Deng Y."/>
            <person name="Parks D.H."/>
            <person name="Jiang X."/>
            <person name="Yin X."/>
            <person name="Woodcroft B.J."/>
            <person name="Tyson G.W."/>
            <person name="Hugenholtz P."/>
            <person name="Polz M.F."/>
            <person name="Zhang T."/>
        </authorList>
    </citation>
    <scope>NUCLEOTIDE SEQUENCE</scope>
    <source>
        <strain evidence="9">HKST-UBA15</strain>
    </source>
</reference>
<keyword evidence="3" id="KW-0813">Transport</keyword>
<evidence type="ECO:0000313" key="10">
    <source>
        <dbReference type="Proteomes" id="UP000745577"/>
    </source>
</evidence>
<gene>
    <name evidence="9" type="ORF">KC675_05470</name>
</gene>
<keyword evidence="6 7" id="KW-0472">Membrane</keyword>